<dbReference type="EMBL" id="AASFMQ010000018">
    <property type="protein sequence ID" value="EFB3616171.1"/>
    <property type="molecule type" value="Genomic_DNA"/>
</dbReference>
<dbReference type="Proteomes" id="UP000543252">
    <property type="component" value="Unassembled WGS sequence"/>
</dbReference>
<reference evidence="5 8" key="3">
    <citation type="submission" date="2018-12" db="EMBL/GenBank/DDBJ databases">
        <title>Food and Water Safety Consortium.</title>
        <authorList>
            <person name="Tyson S."/>
            <person name="Peterson C.-L."/>
            <person name="Olson A."/>
            <person name="Tyler S."/>
            <person name="Cabral J."/>
            <person name="Lynch T."/>
            <person name="Knox N."/>
            <person name="Van Domselaar G."/>
            <person name="Graham M."/>
        </authorList>
    </citation>
    <scope>NUCLEOTIDE SEQUENCE [LARGE SCALE GENOMIC DNA]</scope>
    <source>
        <strain evidence="5 8">FWSEC0419</strain>
    </source>
</reference>
<accession>A0A066Q0U0</accession>
<evidence type="ECO:0000313" key="2">
    <source>
        <dbReference type="EMBL" id="PZZ70283.1"/>
    </source>
</evidence>
<proteinExistence type="predicted"/>
<dbReference type="Proteomes" id="UP000248865">
    <property type="component" value="Unassembled WGS sequence"/>
</dbReference>
<dbReference type="Proteomes" id="UP000255093">
    <property type="component" value="Unassembled WGS sequence"/>
</dbReference>
<dbReference type="Proteomes" id="UP000663166">
    <property type="component" value="Chromosome"/>
</dbReference>
<dbReference type="GeneID" id="93201116"/>
<reference evidence="4 7" key="2">
    <citation type="submission" date="2018-06" db="EMBL/GenBank/DDBJ databases">
        <authorList>
            <consortium name="Pathogen Informatics"/>
            <person name="Doyle S."/>
        </authorList>
    </citation>
    <scope>NUCLEOTIDE SEQUENCE [LARGE SCALE GENOMIC DNA]</scope>
    <source>
        <strain evidence="4 7">NCTC8621</strain>
    </source>
</reference>
<evidence type="ECO:0000313" key="9">
    <source>
        <dbReference type="Proteomes" id="UP000543252"/>
    </source>
</evidence>
<dbReference type="RefSeq" id="WP_001014979.1">
    <property type="nucleotide sequence ID" value="NZ_AP018808.1"/>
</dbReference>
<name>A0A066Q0U0_ECOLX</name>
<evidence type="ECO:0000313" key="3">
    <source>
        <dbReference type="EMBL" id="QRZ98115.1"/>
    </source>
</evidence>
<protein>
    <submittedName>
        <fullName evidence="2">Uncharacterized protein</fullName>
    </submittedName>
</protein>
<evidence type="ECO:0000313" key="8">
    <source>
        <dbReference type="Proteomes" id="UP000305093"/>
    </source>
</evidence>
<dbReference type="AlphaFoldDB" id="A0A066Q0U0"/>
<reference evidence="1 9" key="4">
    <citation type="submission" date="2019-07" db="EMBL/GenBank/DDBJ databases">
        <authorList>
            <consortium name="GenomeTrakr network: Whole genome sequencing for foodborne pathogen traceback"/>
        </authorList>
    </citation>
    <scope>NUCLEOTIDE SEQUENCE [LARGE SCALE GENOMIC DNA]</scope>
    <source>
        <strain evidence="1 9">PSU-1859</strain>
    </source>
</reference>
<dbReference type="EMBL" id="UGBW01000003">
    <property type="protein sequence ID" value="STH84429.1"/>
    <property type="molecule type" value="Genomic_DNA"/>
</dbReference>
<dbReference type="EMBL" id="RROO01000073">
    <property type="protein sequence ID" value="TJF60337.1"/>
    <property type="molecule type" value="Genomic_DNA"/>
</dbReference>
<reference evidence="3" key="5">
    <citation type="submission" date="2021-02" db="EMBL/GenBank/DDBJ databases">
        <title>Co-localization of colistin and carbapenem -resistance genes on a novel transferable IncHI2 plasmid in Escherichia coli from chicken-origin.</title>
        <authorList>
            <person name="Hoffmann M."/>
            <person name="Balkey M."/>
            <person name="Ronco T."/>
            <person name="Hendriksen R.S."/>
        </authorList>
    </citation>
    <scope>NUCLEOTIDE SEQUENCE</scope>
    <source>
        <strain evidence="3">CFSAN083829</strain>
    </source>
</reference>
<sequence length="74" mass="8433">MNHAAISYDDILRLKHLRNVGEFVTGMAVLQDCYEKPASAQCEQLVSLIYLMTEQLDGVVQRCQDDLMNMEVVQ</sequence>
<evidence type="ECO:0000313" key="1">
    <source>
        <dbReference type="EMBL" id="EFB3616171.1"/>
    </source>
</evidence>
<dbReference type="Proteomes" id="UP000305093">
    <property type="component" value="Unassembled WGS sequence"/>
</dbReference>
<evidence type="ECO:0000313" key="5">
    <source>
        <dbReference type="EMBL" id="TJF60337.1"/>
    </source>
</evidence>
<dbReference type="EMBL" id="QFSS01000039">
    <property type="protein sequence ID" value="PZZ70283.1"/>
    <property type="molecule type" value="Genomic_DNA"/>
</dbReference>
<evidence type="ECO:0000313" key="7">
    <source>
        <dbReference type="Proteomes" id="UP000255093"/>
    </source>
</evidence>
<evidence type="ECO:0000313" key="4">
    <source>
        <dbReference type="EMBL" id="STH84429.1"/>
    </source>
</evidence>
<evidence type="ECO:0000313" key="6">
    <source>
        <dbReference type="Proteomes" id="UP000248865"/>
    </source>
</evidence>
<reference evidence="2 6" key="1">
    <citation type="submission" date="2018-05" db="EMBL/GenBank/DDBJ databases">
        <title>Genomic sequencing of EHEC O26 New European Clone.</title>
        <authorList>
            <person name="Karnisova L."/>
            <person name="Nunvar J."/>
            <person name="Marejkova M."/>
            <person name="Mellmann A."/>
            <person name="Drevinek P."/>
            <person name="Blahova K."/>
            <person name="Bielaszewska M."/>
        </authorList>
    </citation>
    <scope>NUCLEOTIDE SEQUENCE [LARGE SCALE GENOMIC DNA]</scope>
    <source>
        <strain evidence="2 6">14-391</strain>
    </source>
</reference>
<organism evidence="2 6">
    <name type="scientific">Escherichia coli</name>
    <dbReference type="NCBI Taxonomy" id="562"/>
    <lineage>
        <taxon>Bacteria</taxon>
        <taxon>Pseudomonadati</taxon>
        <taxon>Pseudomonadota</taxon>
        <taxon>Gammaproteobacteria</taxon>
        <taxon>Enterobacterales</taxon>
        <taxon>Enterobacteriaceae</taxon>
        <taxon>Escherichia</taxon>
    </lineage>
</organism>
<dbReference type="EMBL" id="CP070393">
    <property type="protein sequence ID" value="QRZ98115.1"/>
    <property type="molecule type" value="Genomic_DNA"/>
</dbReference>
<gene>
    <name evidence="5" type="ORF">C9194_23980</name>
    <name evidence="2" type="ORF">DIV22_09425</name>
    <name evidence="1" type="ORF">FPS11_14825</name>
    <name evidence="3" type="ORF">JNP96_03560</name>
    <name evidence="4" type="ORF">NCTC8621_04511</name>
</gene>